<organism evidence="1 2">
    <name type="scientific">Hyalomma asiaticum</name>
    <name type="common">Tick</name>
    <dbReference type="NCBI Taxonomy" id="266040"/>
    <lineage>
        <taxon>Eukaryota</taxon>
        <taxon>Metazoa</taxon>
        <taxon>Ecdysozoa</taxon>
        <taxon>Arthropoda</taxon>
        <taxon>Chelicerata</taxon>
        <taxon>Arachnida</taxon>
        <taxon>Acari</taxon>
        <taxon>Parasitiformes</taxon>
        <taxon>Ixodida</taxon>
        <taxon>Ixodoidea</taxon>
        <taxon>Ixodidae</taxon>
        <taxon>Hyalomminae</taxon>
        <taxon>Hyalomma</taxon>
    </lineage>
</organism>
<comment type="caution">
    <text evidence="1">The sequence shown here is derived from an EMBL/GenBank/DDBJ whole genome shotgun (WGS) entry which is preliminary data.</text>
</comment>
<protein>
    <submittedName>
        <fullName evidence="1">Uncharacterized protein</fullName>
    </submittedName>
</protein>
<reference evidence="1" key="1">
    <citation type="submission" date="2020-05" db="EMBL/GenBank/DDBJ databases">
        <title>Large-scale comparative analyses of tick genomes elucidate their genetic diversity and vector capacities.</title>
        <authorList>
            <person name="Jia N."/>
            <person name="Wang J."/>
            <person name="Shi W."/>
            <person name="Du L."/>
            <person name="Sun Y."/>
            <person name="Zhan W."/>
            <person name="Jiang J."/>
            <person name="Wang Q."/>
            <person name="Zhang B."/>
            <person name="Ji P."/>
            <person name="Sakyi L.B."/>
            <person name="Cui X."/>
            <person name="Yuan T."/>
            <person name="Jiang B."/>
            <person name="Yang W."/>
            <person name="Lam T.T.-Y."/>
            <person name="Chang Q."/>
            <person name="Ding S."/>
            <person name="Wang X."/>
            <person name="Zhu J."/>
            <person name="Ruan X."/>
            <person name="Zhao L."/>
            <person name="Wei J."/>
            <person name="Que T."/>
            <person name="Du C."/>
            <person name="Cheng J."/>
            <person name="Dai P."/>
            <person name="Han X."/>
            <person name="Huang E."/>
            <person name="Gao Y."/>
            <person name="Liu J."/>
            <person name="Shao H."/>
            <person name="Ye R."/>
            <person name="Li L."/>
            <person name="Wei W."/>
            <person name="Wang X."/>
            <person name="Wang C."/>
            <person name="Yang T."/>
            <person name="Huo Q."/>
            <person name="Li W."/>
            <person name="Guo W."/>
            <person name="Chen H."/>
            <person name="Zhou L."/>
            <person name="Ni X."/>
            <person name="Tian J."/>
            <person name="Zhou Y."/>
            <person name="Sheng Y."/>
            <person name="Liu T."/>
            <person name="Pan Y."/>
            <person name="Xia L."/>
            <person name="Li J."/>
            <person name="Zhao F."/>
            <person name="Cao W."/>
        </authorList>
    </citation>
    <scope>NUCLEOTIDE SEQUENCE</scope>
    <source>
        <strain evidence="1">Hyas-2018</strain>
    </source>
</reference>
<accession>A0ACB7SZT6</accession>
<dbReference type="EMBL" id="CM023482">
    <property type="protein sequence ID" value="KAH6940393.1"/>
    <property type="molecule type" value="Genomic_DNA"/>
</dbReference>
<dbReference type="Proteomes" id="UP000821845">
    <property type="component" value="Chromosome 2"/>
</dbReference>
<name>A0ACB7SZT6_HYAAI</name>
<evidence type="ECO:0000313" key="2">
    <source>
        <dbReference type="Proteomes" id="UP000821845"/>
    </source>
</evidence>
<evidence type="ECO:0000313" key="1">
    <source>
        <dbReference type="EMBL" id="KAH6940393.1"/>
    </source>
</evidence>
<proteinExistence type="predicted"/>
<sequence>MGSEFVAHAAFIWALLSVAAPAAEDASNRGSPELSSHVPEWRVSAPRKRVCYYVLPSTLNASPLMAELCTHLVCGFAAVRDDALEPERPEDTIQYRRLVSLKQASPSLRVMLSLGATGSKGVFSAVIASPDRRQKYEFQYHVYFCPETLSFISSAIAVLREYGFDGIDIDWEFPGQGAPAEQDRKNFDVFLKEARESFKNESHASRRNELLLSAAVAATAELIHQGYDVRAISEYTDFINLMAYDYHMYKPYLPFTGHNSPLFKRKVEEGIFSTLHVAWSAEYWVEMGANRSKLMVGLPLYGRTYTLLRPESHGFDAPATGIGPCDGSVPYPWVCQFLKDGATSVFDDESQVPYAYKNFTWVGYDDVASIRSKVVWAVARGFGGVMTFALNHDDADDECGHGPFPIHGMIRNMLSS</sequence>
<gene>
    <name evidence="1" type="ORF">HPB50_027543</name>
</gene>
<keyword evidence="2" id="KW-1185">Reference proteome</keyword>